<keyword evidence="3 9" id="KW-0217">Developmental protein</keyword>
<feature type="transmembrane region" description="Helical" evidence="10">
    <location>
        <begin position="75"/>
        <end position="94"/>
    </location>
</feature>
<evidence type="ECO:0000256" key="8">
    <source>
        <dbReference type="ARBA" id="ARBA00023030"/>
    </source>
</evidence>
<keyword evidence="10" id="KW-1133">Transmembrane helix</keyword>
<dbReference type="Pfam" id="PF06404">
    <property type="entry name" value="PSK"/>
    <property type="match status" value="1"/>
</dbReference>
<sequence length="153" mass="17055">MRSVQRKDTSKSNGLHLISQIHPLSLSLPINAASCASSAIKYPEILRKILLFLSKAGVHRKKIELMMMRTPMAKLRALLLISLLLCSSLSALTARPNPPSYSGVPHKLHHQDVGADEEAELEPASCEGVEERCLMRKTLNAHIDYIYTQHHKP</sequence>
<dbReference type="AlphaFoldDB" id="A0AAN7KGQ2"/>
<dbReference type="PANTHER" id="PTHR33285:SF55">
    <property type="entry name" value="PHYTOSULFOKINES 3"/>
    <property type="match status" value="1"/>
</dbReference>
<accession>A0AAN7KGQ2</accession>
<organism evidence="11 12">
    <name type="scientific">Trapa natans</name>
    <name type="common">Water chestnut</name>
    <dbReference type="NCBI Taxonomy" id="22666"/>
    <lineage>
        <taxon>Eukaryota</taxon>
        <taxon>Viridiplantae</taxon>
        <taxon>Streptophyta</taxon>
        <taxon>Embryophyta</taxon>
        <taxon>Tracheophyta</taxon>
        <taxon>Spermatophyta</taxon>
        <taxon>Magnoliopsida</taxon>
        <taxon>eudicotyledons</taxon>
        <taxon>Gunneridae</taxon>
        <taxon>Pentapetalae</taxon>
        <taxon>rosids</taxon>
        <taxon>malvids</taxon>
        <taxon>Myrtales</taxon>
        <taxon>Lythraceae</taxon>
        <taxon>Trapa</taxon>
    </lineage>
</organism>
<evidence type="ECO:0000256" key="7">
    <source>
        <dbReference type="ARBA" id="ARBA00022782"/>
    </source>
</evidence>
<dbReference type="GO" id="GO:0030154">
    <property type="term" value="P:cell differentiation"/>
    <property type="evidence" value="ECO:0007669"/>
    <property type="project" value="UniProtKB-UniRule"/>
</dbReference>
<evidence type="ECO:0000313" key="11">
    <source>
        <dbReference type="EMBL" id="KAK4767094.1"/>
    </source>
</evidence>
<evidence type="ECO:0000256" key="2">
    <source>
        <dbReference type="ARBA" id="ARBA00010781"/>
    </source>
</evidence>
<comment type="PTM">
    <text evidence="9">PSK-alpha is produced by endopeptidase digestion. PSK-beta is produced from PSK-alpha by exopeptidase digestion.</text>
</comment>
<keyword evidence="4 9" id="KW-0964">Secreted</keyword>
<dbReference type="GO" id="GO:0008283">
    <property type="term" value="P:cell population proliferation"/>
    <property type="evidence" value="ECO:0007669"/>
    <property type="project" value="UniProtKB-UniRule"/>
</dbReference>
<keyword evidence="8 9" id="KW-0339">Growth factor</keyword>
<name>A0AAN7KGQ2_TRANT</name>
<evidence type="ECO:0000313" key="12">
    <source>
        <dbReference type="Proteomes" id="UP001346149"/>
    </source>
</evidence>
<dbReference type="Proteomes" id="UP001346149">
    <property type="component" value="Unassembled WGS sequence"/>
</dbReference>
<dbReference type="GO" id="GO:0008083">
    <property type="term" value="F:growth factor activity"/>
    <property type="evidence" value="ECO:0007669"/>
    <property type="project" value="UniProtKB-UniRule"/>
</dbReference>
<evidence type="ECO:0000256" key="10">
    <source>
        <dbReference type="SAM" id="Phobius"/>
    </source>
</evidence>
<comment type="similarity">
    <text evidence="2 9">Belongs to the phytosulfokine family.</text>
</comment>
<reference evidence="11 12" key="1">
    <citation type="journal article" date="2023" name="Hortic Res">
        <title>Pangenome of water caltrop reveals structural variations and asymmetric subgenome divergence after allopolyploidization.</title>
        <authorList>
            <person name="Zhang X."/>
            <person name="Chen Y."/>
            <person name="Wang L."/>
            <person name="Yuan Y."/>
            <person name="Fang M."/>
            <person name="Shi L."/>
            <person name="Lu R."/>
            <person name="Comes H.P."/>
            <person name="Ma Y."/>
            <person name="Chen Y."/>
            <person name="Huang G."/>
            <person name="Zhou Y."/>
            <person name="Zheng Z."/>
            <person name="Qiu Y."/>
        </authorList>
    </citation>
    <scope>NUCLEOTIDE SEQUENCE [LARGE SCALE GENOMIC DNA]</scope>
    <source>
        <strain evidence="11">F231</strain>
    </source>
</reference>
<comment type="function">
    <text evidence="9">Promotes plant cell differentiation, organogenesis and somatic embryogenesis as well as cell proliferation.</text>
</comment>
<keyword evidence="5 9" id="KW-0765">Sulfation</keyword>
<keyword evidence="12" id="KW-1185">Reference proteome</keyword>
<dbReference type="InterPro" id="IPR009438">
    <property type="entry name" value="Phytosulfokine"/>
</dbReference>
<protein>
    <recommendedName>
        <fullName evidence="9">Phytosulfokine</fullName>
    </recommendedName>
    <component>
        <recommendedName>
            <fullName evidence="9">Phytosulfokine-alpha</fullName>
            <shortName evidence="9">PSK-alpha</shortName>
            <shortName evidence="9">Phytosulfokine-a</shortName>
        </recommendedName>
    </component>
    <component>
        <recommendedName>
            <fullName evidence="9">Phytosulfokine-beta</fullName>
            <shortName evidence="9">PSK-beta</shortName>
            <shortName evidence="9">Phytosulfokine-b</shortName>
        </recommendedName>
    </component>
</protein>
<evidence type="ECO:0000256" key="1">
    <source>
        <dbReference type="ARBA" id="ARBA00004613"/>
    </source>
</evidence>
<comment type="caution">
    <text evidence="11">The sequence shown here is derived from an EMBL/GenBank/DDBJ whole genome shotgun (WGS) entry which is preliminary data.</text>
</comment>
<comment type="subcellular location">
    <subcellularLocation>
        <location evidence="1 9">Secreted</location>
    </subcellularLocation>
</comment>
<evidence type="ECO:0000256" key="6">
    <source>
        <dbReference type="ARBA" id="ARBA00022729"/>
    </source>
</evidence>
<evidence type="ECO:0000256" key="5">
    <source>
        <dbReference type="ARBA" id="ARBA00022641"/>
    </source>
</evidence>
<evidence type="ECO:0000256" key="3">
    <source>
        <dbReference type="ARBA" id="ARBA00022473"/>
    </source>
</evidence>
<keyword evidence="10" id="KW-0472">Membrane</keyword>
<comment type="PTM">
    <text evidence="9">Sulfation is important for activity and for the binding to a putative membrane receptor.</text>
</comment>
<evidence type="ECO:0000256" key="4">
    <source>
        <dbReference type="ARBA" id="ARBA00022525"/>
    </source>
</evidence>
<keyword evidence="10" id="KW-0812">Transmembrane</keyword>
<keyword evidence="7 9" id="KW-0221">Differentiation</keyword>
<gene>
    <name evidence="11" type="ORF">SAY86_014844</name>
</gene>
<dbReference type="PANTHER" id="PTHR33285">
    <property type="entry name" value="PHYTOSULFOKINES 3"/>
    <property type="match status" value="1"/>
</dbReference>
<keyword evidence="6 9" id="KW-0732">Signal</keyword>
<evidence type="ECO:0000256" key="9">
    <source>
        <dbReference type="RuleBase" id="RU368031"/>
    </source>
</evidence>
<dbReference type="EMBL" id="JAXQNO010000022">
    <property type="protein sequence ID" value="KAK4767094.1"/>
    <property type="molecule type" value="Genomic_DNA"/>
</dbReference>
<dbReference type="GO" id="GO:0005576">
    <property type="term" value="C:extracellular region"/>
    <property type="evidence" value="ECO:0007669"/>
    <property type="project" value="UniProtKB-SubCell"/>
</dbReference>
<proteinExistence type="inferred from homology"/>